<dbReference type="KEGG" id="tbg:TbgDal_XI4980"/>
<organism evidence="2 3">
    <name type="scientific">Trypanosoma brucei gambiense (strain MHOM/CI/86/DAL972)</name>
    <dbReference type="NCBI Taxonomy" id="679716"/>
    <lineage>
        <taxon>Eukaryota</taxon>
        <taxon>Discoba</taxon>
        <taxon>Euglenozoa</taxon>
        <taxon>Kinetoplastea</taxon>
        <taxon>Metakinetoplastina</taxon>
        <taxon>Trypanosomatida</taxon>
        <taxon>Trypanosomatidae</taxon>
        <taxon>Trypanosoma</taxon>
    </lineage>
</organism>
<proteinExistence type="predicted"/>
<dbReference type="GeneID" id="23867494"/>
<dbReference type="EMBL" id="FN554974">
    <property type="protein sequence ID" value="CBH17380.1"/>
    <property type="molecule type" value="Genomic_DNA"/>
</dbReference>
<gene>
    <name evidence="2" type="ORF">TbgDal_XI4980</name>
</gene>
<dbReference type="RefSeq" id="XP_011779644.1">
    <property type="nucleotide sequence ID" value="XM_011781342.1"/>
</dbReference>
<evidence type="ECO:0000313" key="2">
    <source>
        <dbReference type="EMBL" id="CBH17380.1"/>
    </source>
</evidence>
<evidence type="ECO:0000256" key="1">
    <source>
        <dbReference type="SAM" id="MobiDB-lite"/>
    </source>
</evidence>
<dbReference type="Proteomes" id="UP000002316">
    <property type="component" value="Chromosome 11"/>
</dbReference>
<feature type="region of interest" description="Disordered" evidence="1">
    <location>
        <begin position="33"/>
        <end position="75"/>
    </location>
</feature>
<accession>D0A6S9</accession>
<name>D0A6S9_TRYB9</name>
<evidence type="ECO:0000313" key="3">
    <source>
        <dbReference type="Proteomes" id="UP000002316"/>
    </source>
</evidence>
<sequence>MGATTTNCFCRIPTHTTTHLVIQVQIIKKELTRESVAPSSKRRSRENGRKRKKGRKNNARQRMQGTTREHMQRGREKGEVVMLLFQVFFCGSKISELIHIPKSGCKKKKT</sequence>
<feature type="compositionally biased region" description="Basic residues" evidence="1">
    <location>
        <begin position="40"/>
        <end position="59"/>
    </location>
</feature>
<reference evidence="3" key="1">
    <citation type="journal article" date="2010" name="PLoS Negl. Trop. Dis.">
        <title>The genome sequence of Trypanosoma brucei gambiense, causative agent of chronic human african trypanosomiasis.</title>
        <authorList>
            <person name="Jackson A.P."/>
            <person name="Sanders M."/>
            <person name="Berry A."/>
            <person name="McQuillan J."/>
            <person name="Aslett M.A."/>
            <person name="Quail M.A."/>
            <person name="Chukualim B."/>
            <person name="Capewell P."/>
            <person name="MacLeod A."/>
            <person name="Melville S.E."/>
            <person name="Gibson W."/>
            <person name="Barry J.D."/>
            <person name="Berriman M."/>
            <person name="Hertz-Fowler C."/>
        </authorList>
    </citation>
    <scope>NUCLEOTIDE SEQUENCE [LARGE SCALE GENOMIC DNA]</scope>
    <source>
        <strain evidence="3">MHOM/CI/86/DAL972</strain>
    </source>
</reference>
<protein>
    <submittedName>
        <fullName evidence="2">Uncharacterized protein</fullName>
    </submittedName>
</protein>
<dbReference type="AlphaFoldDB" id="D0A6S9"/>